<evidence type="ECO:0008006" key="4">
    <source>
        <dbReference type="Google" id="ProtNLM"/>
    </source>
</evidence>
<protein>
    <recommendedName>
        <fullName evidence="4">Glycosyl hydrolase family 32 N-terminal domain-containing protein</fullName>
    </recommendedName>
</protein>
<evidence type="ECO:0000313" key="2">
    <source>
        <dbReference type="EMBL" id="MCW0485011.1"/>
    </source>
</evidence>
<comment type="caution">
    <text evidence="2">The sequence shown here is derived from an EMBL/GenBank/DDBJ whole genome shotgun (WGS) entry which is preliminary data.</text>
</comment>
<dbReference type="Gene3D" id="2.115.10.20">
    <property type="entry name" value="Glycosyl hydrolase domain, family 43"/>
    <property type="match status" value="1"/>
</dbReference>
<dbReference type="SUPFAM" id="SSF75005">
    <property type="entry name" value="Arabinanase/levansucrase/invertase"/>
    <property type="match status" value="1"/>
</dbReference>
<accession>A0AA42CA76</accession>
<sequence length="403" mass="44905">MKLEMPAMLKRSPLIVAFLLMATAGISSPPERQPDRRKLIENTIPPTVQATTGRPTGKAAGSGKNEKGQPPIQGKSLKMISEHQGPVIGPNHPDVLASNNGAGFETGQMVKHNGFYHLFINEMFNRPHRDLRIAYWTSTDAIHWERQSTLVESIPGRTPTNPRSEVWVTGVEFNTDEDAWNLFYVAYRAGNKELGEQEESDYAGRIWRAKSVVHGMDGIAGPYADMGIVLQPDENSQEWEGQQAVATFNPYRVGRTWFAFYDGHNHVPRGPWPVGLATAPKLSGPWTRMPEGFNPVPIAEEFLENPQVTELRGGGFLAVFDSFGDQEISYSLSDDGIVWTPEVRVKVQSDKNLWAANGDHAMRTPLCALEEEDGTFTVIYTALMNLEDKKFYAVGKCTLAWEE</sequence>
<proteinExistence type="predicted"/>
<dbReference type="InterPro" id="IPR023296">
    <property type="entry name" value="Glyco_hydro_beta-prop_sf"/>
</dbReference>
<dbReference type="EMBL" id="JAPAAF010000079">
    <property type="protein sequence ID" value="MCW0485011.1"/>
    <property type="molecule type" value="Genomic_DNA"/>
</dbReference>
<name>A0AA42CA76_9BACT</name>
<evidence type="ECO:0000313" key="3">
    <source>
        <dbReference type="Proteomes" id="UP001163821"/>
    </source>
</evidence>
<keyword evidence="3" id="KW-1185">Reference proteome</keyword>
<evidence type="ECO:0000256" key="1">
    <source>
        <dbReference type="SAM" id="MobiDB-lite"/>
    </source>
</evidence>
<dbReference type="Proteomes" id="UP001163821">
    <property type="component" value="Unassembled WGS sequence"/>
</dbReference>
<organism evidence="2 3">
    <name type="scientific">Gaoshiqia sediminis</name>
    <dbReference type="NCBI Taxonomy" id="2986998"/>
    <lineage>
        <taxon>Bacteria</taxon>
        <taxon>Pseudomonadati</taxon>
        <taxon>Bacteroidota</taxon>
        <taxon>Bacteroidia</taxon>
        <taxon>Marinilabiliales</taxon>
        <taxon>Prolixibacteraceae</taxon>
        <taxon>Gaoshiqia</taxon>
    </lineage>
</organism>
<reference evidence="2" key="1">
    <citation type="submission" date="2022-10" db="EMBL/GenBank/DDBJ databases">
        <title>Gaoshiqiia sediminis gen. nov., sp. nov., isolated from coastal sediment.</title>
        <authorList>
            <person name="Yu W.X."/>
            <person name="Mu D.S."/>
            <person name="Du J.Z."/>
            <person name="Liang Y.Q."/>
        </authorList>
    </citation>
    <scope>NUCLEOTIDE SEQUENCE</scope>
    <source>
        <strain evidence="2">A06</strain>
    </source>
</reference>
<gene>
    <name evidence="2" type="ORF">N2K84_19940</name>
</gene>
<feature type="compositionally biased region" description="Polar residues" evidence="1">
    <location>
        <begin position="44"/>
        <end position="54"/>
    </location>
</feature>
<feature type="region of interest" description="Disordered" evidence="1">
    <location>
        <begin position="42"/>
        <end position="73"/>
    </location>
</feature>
<dbReference type="AlphaFoldDB" id="A0AA42CA76"/>
<dbReference type="RefSeq" id="WP_282593596.1">
    <property type="nucleotide sequence ID" value="NZ_JAPAAF010000079.1"/>
</dbReference>